<evidence type="ECO:0000313" key="2">
    <source>
        <dbReference type="Proteomes" id="UP000027834"/>
    </source>
</evidence>
<dbReference type="AlphaFoldDB" id="A0A8A8D7R6"/>
<sequence>MEPYHDTTIARSNLGSAEPVTATAGAIGELTLVFARSRPVTTLIRNAQPHEFPSVSHLLVNVNRRSDNFASRTVTSLI</sequence>
<dbReference type="EMBL" id="CP072521">
    <property type="protein sequence ID" value="QTO20722.1"/>
    <property type="molecule type" value="Genomic_DNA"/>
</dbReference>
<proteinExistence type="predicted"/>
<gene>
    <name evidence="1" type="ORF">DT99_025620</name>
</gene>
<name>A0A8A8D7R6_9BURK</name>
<keyword evidence="2" id="KW-1185">Reference proteome</keyword>
<organism evidence="1 2">
    <name type="scientific">Burkholderia seminalis</name>
    <dbReference type="NCBI Taxonomy" id="488731"/>
    <lineage>
        <taxon>Bacteria</taxon>
        <taxon>Pseudomonadati</taxon>
        <taxon>Pseudomonadota</taxon>
        <taxon>Betaproteobacteria</taxon>
        <taxon>Burkholderiales</taxon>
        <taxon>Burkholderiaceae</taxon>
        <taxon>Burkholderia</taxon>
        <taxon>Burkholderia cepacia complex</taxon>
    </lineage>
</organism>
<reference evidence="1" key="1">
    <citation type="submission" date="2014-04" db="EMBL/GenBank/DDBJ databases">
        <authorList>
            <person name="Ho Y.-N."/>
            <person name="Huang C.-C."/>
        </authorList>
    </citation>
    <scope>NUCLEOTIDE SEQUENCE</scope>
    <source>
        <strain evidence="1">869T2</strain>
    </source>
</reference>
<reference evidence="1" key="2">
    <citation type="submission" date="2021-03" db="EMBL/GenBank/DDBJ databases">
        <title>Complete genome sequence of Burkholderia seminalis 869T2.</title>
        <authorList>
            <person name="Hung S.-H."/>
            <person name="Huang C.-T."/>
            <person name="Huang C.-C."/>
            <person name="Kuo C.-H."/>
        </authorList>
    </citation>
    <scope>NUCLEOTIDE SEQUENCE</scope>
    <source>
        <strain evidence="1">869T2</strain>
    </source>
</reference>
<accession>A0A8A8D7R6</accession>
<protein>
    <submittedName>
        <fullName evidence="1">Uncharacterized protein</fullName>
    </submittedName>
</protein>
<dbReference type="Proteomes" id="UP000027834">
    <property type="component" value="Chromosome 2"/>
</dbReference>
<evidence type="ECO:0000313" key="1">
    <source>
        <dbReference type="EMBL" id="QTO20722.1"/>
    </source>
</evidence>
<dbReference type="RefSeq" id="WP_154233772.1">
    <property type="nucleotide sequence ID" value="NZ_CP072521.1"/>
</dbReference>